<comment type="caution">
    <text evidence="14">Lacks conserved residue(s) required for the propagation of feature annotation.</text>
</comment>
<evidence type="ECO:0000256" key="8">
    <source>
        <dbReference type="ARBA" id="ARBA00022741"/>
    </source>
</evidence>
<evidence type="ECO:0000256" key="7">
    <source>
        <dbReference type="ARBA" id="ARBA00022723"/>
    </source>
</evidence>
<comment type="caution">
    <text evidence="16">The sequence shown here is derived from an EMBL/GenBank/DDBJ whole genome shotgun (WGS) entry which is preliminary data.</text>
</comment>
<evidence type="ECO:0000256" key="1">
    <source>
        <dbReference type="ARBA" id="ARBA00001946"/>
    </source>
</evidence>
<proteinExistence type="inferred from homology"/>
<name>A0ABS8G4M9_9ALTE</name>
<feature type="binding site" evidence="14">
    <location>
        <begin position="72"/>
        <end position="73"/>
    </location>
    <ligand>
        <name>ATP</name>
        <dbReference type="ChEBI" id="CHEBI:30616"/>
    </ligand>
</feature>
<evidence type="ECO:0000256" key="5">
    <source>
        <dbReference type="ARBA" id="ARBA00022533"/>
    </source>
</evidence>
<feature type="binding site" description="in other chain" evidence="14">
    <location>
        <begin position="257"/>
        <end position="260"/>
    </location>
    <ligand>
        <name>substrate</name>
        <note>ligand shared between dimeric partners</note>
    </ligand>
</feature>
<dbReference type="Gene3D" id="3.40.50.460">
    <property type="entry name" value="Phosphofructokinase domain"/>
    <property type="match status" value="1"/>
</dbReference>
<dbReference type="InterPro" id="IPR022953">
    <property type="entry name" value="ATP_PFK"/>
</dbReference>
<evidence type="ECO:0000313" key="17">
    <source>
        <dbReference type="Proteomes" id="UP001520878"/>
    </source>
</evidence>
<evidence type="ECO:0000256" key="14">
    <source>
        <dbReference type="HAMAP-Rule" id="MF_00339"/>
    </source>
</evidence>
<dbReference type="PANTHER" id="PTHR13697">
    <property type="entry name" value="PHOSPHOFRUCTOKINASE"/>
    <property type="match status" value="1"/>
</dbReference>
<accession>A0ABS8G4M9</accession>
<evidence type="ECO:0000256" key="9">
    <source>
        <dbReference type="ARBA" id="ARBA00022777"/>
    </source>
</evidence>
<keyword evidence="6 14" id="KW-0808">Transferase</keyword>
<comment type="pathway">
    <text evidence="3 14">Carbohydrate degradation; glycolysis; D-glyceraldehyde 3-phosphate and glycerone phosphate from D-glucose: step 3/4.</text>
</comment>
<dbReference type="EMBL" id="JAJEWP010000001">
    <property type="protein sequence ID" value="MCC2615443.1"/>
    <property type="molecule type" value="Genomic_DNA"/>
</dbReference>
<evidence type="ECO:0000256" key="13">
    <source>
        <dbReference type="ARBA" id="ARBA00048070"/>
    </source>
</evidence>
<evidence type="ECO:0000256" key="4">
    <source>
        <dbReference type="ARBA" id="ARBA00022490"/>
    </source>
</evidence>
<dbReference type="Proteomes" id="UP001520878">
    <property type="component" value="Unassembled WGS sequence"/>
</dbReference>
<dbReference type="EC" id="2.7.1.11" evidence="14"/>
<keyword evidence="10 14" id="KW-0067">ATP-binding</keyword>
<dbReference type="InterPro" id="IPR012003">
    <property type="entry name" value="ATP_PFK_prok-type"/>
</dbReference>
<protein>
    <recommendedName>
        <fullName evidence="14">ATP-dependent 6-phosphofructokinase</fullName>
        <shortName evidence="14">ATP-PFK</shortName>
        <shortName evidence="14">Phosphofructokinase</shortName>
        <ecNumber evidence="14">2.7.1.11</ecNumber>
    </recommendedName>
    <alternativeName>
        <fullName evidence="14">Phosphohexokinase</fullName>
    </alternativeName>
</protein>
<keyword evidence="7 14" id="KW-0479">Metal-binding</keyword>
<dbReference type="Pfam" id="PF00365">
    <property type="entry name" value="PFK"/>
    <property type="match status" value="1"/>
</dbReference>
<organism evidence="16 17">
    <name type="scientific">Fluctibacter halophilus</name>
    <dbReference type="NCBI Taxonomy" id="226011"/>
    <lineage>
        <taxon>Bacteria</taxon>
        <taxon>Pseudomonadati</taxon>
        <taxon>Pseudomonadota</taxon>
        <taxon>Gammaproteobacteria</taxon>
        <taxon>Alteromonadales</taxon>
        <taxon>Alteromonadaceae</taxon>
        <taxon>Fluctibacter</taxon>
    </lineage>
</organism>
<evidence type="ECO:0000256" key="11">
    <source>
        <dbReference type="ARBA" id="ARBA00022842"/>
    </source>
</evidence>
<dbReference type="InterPro" id="IPR000023">
    <property type="entry name" value="Phosphofructokinase_dom"/>
</dbReference>
<keyword evidence="11 14" id="KW-0460">Magnesium</keyword>
<evidence type="ECO:0000256" key="2">
    <source>
        <dbReference type="ARBA" id="ARBA00004496"/>
    </source>
</evidence>
<gene>
    <name evidence="14" type="primary">pfkA</name>
    <name evidence="16" type="ORF">LJ739_04215</name>
</gene>
<keyword evidence="4 14" id="KW-0963">Cytoplasm</keyword>
<comment type="subunit">
    <text evidence="14">Homotetramer.</text>
</comment>
<dbReference type="RefSeq" id="WP_229157343.1">
    <property type="nucleotide sequence ID" value="NZ_JAJEWP010000001.1"/>
</dbReference>
<feature type="binding site" evidence="14">
    <location>
        <position position="11"/>
    </location>
    <ligand>
        <name>ATP</name>
        <dbReference type="ChEBI" id="CHEBI:30616"/>
    </ligand>
</feature>
<keyword evidence="5 14" id="KW-0021">Allosteric enzyme</keyword>
<dbReference type="HAMAP" id="MF_00339">
    <property type="entry name" value="Phosphofructokinase_I_B1"/>
    <property type="match status" value="1"/>
</dbReference>
<keyword evidence="8 14" id="KW-0547">Nucleotide-binding</keyword>
<evidence type="ECO:0000256" key="10">
    <source>
        <dbReference type="ARBA" id="ARBA00022840"/>
    </source>
</evidence>
<dbReference type="PANTHER" id="PTHR13697:SF4">
    <property type="entry name" value="ATP-DEPENDENT 6-PHOSPHOFRUCTOKINASE"/>
    <property type="match status" value="1"/>
</dbReference>
<keyword evidence="17" id="KW-1185">Reference proteome</keyword>
<evidence type="ECO:0000313" key="16">
    <source>
        <dbReference type="EMBL" id="MCC2615443.1"/>
    </source>
</evidence>
<comment type="catalytic activity">
    <reaction evidence="13 14">
        <text>beta-D-fructose 6-phosphate + ATP = beta-D-fructose 1,6-bisphosphate + ADP + H(+)</text>
        <dbReference type="Rhea" id="RHEA:16109"/>
        <dbReference type="ChEBI" id="CHEBI:15378"/>
        <dbReference type="ChEBI" id="CHEBI:30616"/>
        <dbReference type="ChEBI" id="CHEBI:32966"/>
        <dbReference type="ChEBI" id="CHEBI:57634"/>
        <dbReference type="ChEBI" id="CHEBI:456216"/>
        <dbReference type="EC" id="2.7.1.11"/>
    </reaction>
</comment>
<dbReference type="PIRSF" id="PIRSF000532">
    <property type="entry name" value="ATP_PFK_prok"/>
    <property type="match status" value="1"/>
</dbReference>
<dbReference type="NCBIfam" id="NF002872">
    <property type="entry name" value="PRK03202.1"/>
    <property type="match status" value="1"/>
</dbReference>
<comment type="subcellular location">
    <subcellularLocation>
        <location evidence="2 14">Cytoplasm</location>
    </subcellularLocation>
</comment>
<keyword evidence="12 14" id="KW-0324">Glycolysis</keyword>
<comment type="activity regulation">
    <text evidence="14">Allosterically activated by ADP and other diphosphonucleosides, and allosterically inhibited by phosphoenolpyruvate.</text>
</comment>
<dbReference type="PRINTS" id="PR00476">
    <property type="entry name" value="PHFRCTKINASE"/>
</dbReference>
<comment type="function">
    <text evidence="14">Catalyzes the phosphorylation of D-fructose 6-phosphate to fructose 1,6-bisphosphate by ATP, the first committing step of glycolysis.</text>
</comment>
<evidence type="ECO:0000256" key="3">
    <source>
        <dbReference type="ARBA" id="ARBA00004679"/>
    </source>
</evidence>
<feature type="binding site" evidence="14">
    <location>
        <position position="103"/>
    </location>
    <ligand>
        <name>Mg(2+)</name>
        <dbReference type="ChEBI" id="CHEBI:18420"/>
        <note>catalytic</note>
    </ligand>
</feature>
<evidence type="ECO:0000259" key="15">
    <source>
        <dbReference type="Pfam" id="PF00365"/>
    </source>
</evidence>
<dbReference type="InterPro" id="IPR015912">
    <property type="entry name" value="Phosphofructokinase_CS"/>
</dbReference>
<feature type="binding site" evidence="14">
    <location>
        <position position="251"/>
    </location>
    <ligand>
        <name>substrate</name>
        <note>ligand shared between dimeric partners</note>
    </ligand>
</feature>
<dbReference type="PROSITE" id="PS00433">
    <property type="entry name" value="PHOSPHOFRUCTOKINASE"/>
    <property type="match status" value="1"/>
</dbReference>
<evidence type="ECO:0000256" key="12">
    <source>
        <dbReference type="ARBA" id="ARBA00023152"/>
    </source>
</evidence>
<evidence type="ECO:0000256" key="6">
    <source>
        <dbReference type="ARBA" id="ARBA00022679"/>
    </source>
</evidence>
<feature type="active site" description="Proton acceptor" evidence="14">
    <location>
        <position position="128"/>
    </location>
</feature>
<feature type="domain" description="Phosphofructokinase" evidence="15">
    <location>
        <begin position="3"/>
        <end position="282"/>
    </location>
</feature>
<dbReference type="InterPro" id="IPR035966">
    <property type="entry name" value="PKF_sf"/>
</dbReference>
<comment type="cofactor">
    <cofactor evidence="1 14">
        <name>Mg(2+)</name>
        <dbReference type="ChEBI" id="CHEBI:18420"/>
    </cofactor>
</comment>
<feature type="binding site" description="in other chain" evidence="14">
    <location>
        <begin position="170"/>
        <end position="172"/>
    </location>
    <ligand>
        <name>substrate</name>
        <note>ligand shared between dimeric partners</note>
    </ligand>
</feature>
<keyword evidence="9 14" id="KW-0418">Kinase</keyword>
<dbReference type="InterPro" id="IPR012828">
    <property type="entry name" value="PFKA_ATP_prok"/>
</dbReference>
<reference evidence="16 17" key="1">
    <citation type="submission" date="2021-10" db="EMBL/GenBank/DDBJ databases">
        <title>Draft genome of Aestuariibacter halophilus JC2043.</title>
        <authorList>
            <person name="Emsley S.A."/>
            <person name="Pfannmuller K.M."/>
            <person name="Ushijima B."/>
            <person name="Saw J.H."/>
            <person name="Videau P."/>
        </authorList>
    </citation>
    <scope>NUCLEOTIDE SEQUENCE [LARGE SCALE GENOMIC DNA]</scope>
    <source>
        <strain evidence="16 17">JC2043</strain>
    </source>
</reference>
<feature type="binding site" evidence="14">
    <location>
        <begin position="102"/>
        <end position="105"/>
    </location>
    <ligand>
        <name>ATP</name>
        <dbReference type="ChEBI" id="CHEBI:30616"/>
    </ligand>
</feature>
<comment type="similarity">
    <text evidence="14">Belongs to the phosphofructokinase type A (PFKA) family. ATP-dependent PFK group I subfamily. Prokaryotic clade 'B1' sub-subfamily.</text>
</comment>
<feature type="binding site" evidence="14">
    <location>
        <position position="163"/>
    </location>
    <ligand>
        <name>substrate</name>
        <note>ligand shared between dimeric partners</note>
    </ligand>
</feature>
<feature type="binding site" description="in other chain" evidence="14">
    <location>
        <position position="228"/>
    </location>
    <ligand>
        <name>substrate</name>
        <note>ligand shared between dimeric partners</note>
    </ligand>
</feature>
<sequence>MRKIALLTSGGDAPGMNACIRAVVLTALHYNIEVYGYQHGYHGLIGQEYRRLRAKDVLNIIQRGGTILRSARCHEFKTEEGAQTAAKNLNALGIEALLVIGGDGSFRGAQHLSNYWDGQIIGLPGTIDNDIAGTDATIGYYTAIETAMDSIDKVRDTADAFERIFLVEVMGRHAGFIGLNAAVASAADQVLLPELFKDSENTVTDILAHIEGVKARRGDSSYIIVVTENLWPGGVTGLAEELNSRSGIECRPVILGHVQRGGSPVAQDRLLATRLGAHAVEIARSGATGIMVGEHHHQVVTVPFAQTWAERKALDPYLITIMESLFDLLQRP</sequence>
<feature type="binding site" description="in other chain" evidence="14">
    <location>
        <position position="155"/>
    </location>
    <ligand>
        <name>ADP</name>
        <dbReference type="ChEBI" id="CHEBI:456216"/>
        <note>allosteric activator; ligand shared between dimeric partners</note>
    </ligand>
</feature>
<feature type="binding site" description="in other chain" evidence="14">
    <location>
        <begin position="126"/>
        <end position="128"/>
    </location>
    <ligand>
        <name>substrate</name>
        <note>ligand shared between dimeric partners</note>
    </ligand>
</feature>
<dbReference type="Gene3D" id="3.40.50.450">
    <property type="match status" value="1"/>
</dbReference>
<dbReference type="SUPFAM" id="SSF53784">
    <property type="entry name" value="Phosphofructokinase"/>
    <property type="match status" value="1"/>
</dbReference>